<comment type="caution">
    <text evidence="1">The sequence shown here is derived from an EMBL/GenBank/DDBJ whole genome shotgun (WGS) entry which is preliminary data.</text>
</comment>
<gene>
    <name evidence="1" type="ORF">BJ878DRAFT_545508</name>
</gene>
<evidence type="ECO:0000313" key="1">
    <source>
        <dbReference type="EMBL" id="KAG9241181.1"/>
    </source>
</evidence>
<organism evidence="1 2">
    <name type="scientific">Calycina marina</name>
    <dbReference type="NCBI Taxonomy" id="1763456"/>
    <lineage>
        <taxon>Eukaryota</taxon>
        <taxon>Fungi</taxon>
        <taxon>Dikarya</taxon>
        <taxon>Ascomycota</taxon>
        <taxon>Pezizomycotina</taxon>
        <taxon>Leotiomycetes</taxon>
        <taxon>Helotiales</taxon>
        <taxon>Pezizellaceae</taxon>
        <taxon>Calycina</taxon>
    </lineage>
</organism>
<protein>
    <submittedName>
        <fullName evidence="1">Uncharacterized protein</fullName>
    </submittedName>
</protein>
<accession>A0A9P7YWX8</accession>
<evidence type="ECO:0000313" key="2">
    <source>
        <dbReference type="Proteomes" id="UP000887226"/>
    </source>
</evidence>
<dbReference type="AlphaFoldDB" id="A0A9P7YWX8"/>
<sequence>MFILTATSLRNNIEERDKAQSDLTTARISLSDAIEDGQSKQDIIDRLQNQVNTLISQLGNREGGKTTSLEDFLFDMEIKLRTNNDHFANANDKLSYFITRLKGVARQQFLPYKNDDGSFGIQDVDAAINILRTAFDATDTPAISQSKLFAIAQGNQPLNIFLAE</sequence>
<dbReference type="EMBL" id="MU254257">
    <property type="protein sequence ID" value="KAG9241181.1"/>
    <property type="molecule type" value="Genomic_DNA"/>
</dbReference>
<dbReference type="Proteomes" id="UP000887226">
    <property type="component" value="Unassembled WGS sequence"/>
</dbReference>
<name>A0A9P7YWX8_9HELO</name>
<keyword evidence="2" id="KW-1185">Reference proteome</keyword>
<reference evidence="1" key="1">
    <citation type="journal article" date="2021" name="IMA Fungus">
        <title>Genomic characterization of three marine fungi, including Emericellopsis atlantica sp. nov. with signatures of a generalist lifestyle and marine biomass degradation.</title>
        <authorList>
            <person name="Hagestad O.C."/>
            <person name="Hou L."/>
            <person name="Andersen J.H."/>
            <person name="Hansen E.H."/>
            <person name="Altermark B."/>
            <person name="Li C."/>
            <person name="Kuhnert E."/>
            <person name="Cox R.J."/>
            <person name="Crous P.W."/>
            <person name="Spatafora J.W."/>
            <person name="Lail K."/>
            <person name="Amirebrahimi M."/>
            <person name="Lipzen A."/>
            <person name="Pangilinan J."/>
            <person name="Andreopoulos W."/>
            <person name="Hayes R.D."/>
            <person name="Ng V."/>
            <person name="Grigoriev I.V."/>
            <person name="Jackson S.A."/>
            <person name="Sutton T.D.S."/>
            <person name="Dobson A.D.W."/>
            <person name="Rama T."/>
        </authorList>
    </citation>
    <scope>NUCLEOTIDE SEQUENCE</scope>
    <source>
        <strain evidence="1">TRa3180A</strain>
    </source>
</reference>
<proteinExistence type="predicted"/>